<sequence>MRYQSVKFGPKHILKVVEITSQTRWHLPDDIKRIIDPVIERKAFFCHPKEMLLTMIVDTQIAILVCNKVAAILLCKSASLTRKECKLEPSYCK</sequence>
<comment type="caution">
    <text evidence="1">The sequence shown here is derived from an EMBL/GenBank/DDBJ whole genome shotgun (WGS) entry which is preliminary data.</text>
</comment>
<reference evidence="1 2" key="1">
    <citation type="journal article" date="2019" name="Sci. Rep.">
        <title>Orb-weaving spider Araneus ventricosus genome elucidates the spidroin gene catalogue.</title>
        <authorList>
            <person name="Kono N."/>
            <person name="Nakamura H."/>
            <person name="Ohtoshi R."/>
            <person name="Moran D.A.P."/>
            <person name="Shinohara A."/>
            <person name="Yoshida Y."/>
            <person name="Fujiwara M."/>
            <person name="Mori M."/>
            <person name="Tomita M."/>
            <person name="Arakawa K."/>
        </authorList>
    </citation>
    <scope>NUCLEOTIDE SEQUENCE [LARGE SCALE GENOMIC DNA]</scope>
</reference>
<organism evidence="1 2">
    <name type="scientific">Araneus ventricosus</name>
    <name type="common">Orbweaver spider</name>
    <name type="synonym">Epeira ventricosa</name>
    <dbReference type="NCBI Taxonomy" id="182803"/>
    <lineage>
        <taxon>Eukaryota</taxon>
        <taxon>Metazoa</taxon>
        <taxon>Ecdysozoa</taxon>
        <taxon>Arthropoda</taxon>
        <taxon>Chelicerata</taxon>
        <taxon>Arachnida</taxon>
        <taxon>Araneae</taxon>
        <taxon>Araneomorphae</taxon>
        <taxon>Entelegynae</taxon>
        <taxon>Araneoidea</taxon>
        <taxon>Araneidae</taxon>
        <taxon>Araneus</taxon>
    </lineage>
</organism>
<accession>A0A4Y2ANE8</accession>
<evidence type="ECO:0000313" key="2">
    <source>
        <dbReference type="Proteomes" id="UP000499080"/>
    </source>
</evidence>
<dbReference type="Proteomes" id="UP000499080">
    <property type="component" value="Unassembled WGS sequence"/>
</dbReference>
<dbReference type="EMBL" id="BGPR01000025">
    <property type="protein sequence ID" value="GBL81318.1"/>
    <property type="molecule type" value="Genomic_DNA"/>
</dbReference>
<evidence type="ECO:0000313" key="1">
    <source>
        <dbReference type="EMBL" id="GBL81318.1"/>
    </source>
</evidence>
<keyword evidence="2" id="KW-1185">Reference proteome</keyword>
<protein>
    <submittedName>
        <fullName evidence="1">Uncharacterized protein</fullName>
    </submittedName>
</protein>
<dbReference type="AlphaFoldDB" id="A0A4Y2ANE8"/>
<gene>
    <name evidence="1" type="ORF">AVEN_143631_1</name>
</gene>
<proteinExistence type="predicted"/>
<name>A0A4Y2ANE8_ARAVE</name>